<dbReference type="AlphaFoldDB" id="A0A3M7MFD5"/>
<evidence type="ECO:0000313" key="3">
    <source>
        <dbReference type="EMBL" id="RMZ73160.1"/>
    </source>
</evidence>
<proteinExistence type="predicted"/>
<keyword evidence="2" id="KW-0472">Membrane</keyword>
<evidence type="ECO:0000313" key="4">
    <source>
        <dbReference type="Proteomes" id="UP000265663"/>
    </source>
</evidence>
<feature type="transmembrane region" description="Helical" evidence="2">
    <location>
        <begin position="136"/>
        <end position="160"/>
    </location>
</feature>
<gene>
    <name evidence="3" type="ORF">GMOD_00008959</name>
</gene>
<keyword evidence="2" id="KW-1133">Transmembrane helix</keyword>
<feature type="transmembrane region" description="Helical" evidence="2">
    <location>
        <begin position="213"/>
        <end position="234"/>
    </location>
</feature>
<accession>A0A3M7MFD5</accession>
<feature type="transmembrane region" description="Helical" evidence="2">
    <location>
        <begin position="301"/>
        <end position="326"/>
    </location>
</feature>
<keyword evidence="2" id="KW-0812">Transmembrane</keyword>
<reference evidence="3 4" key="1">
    <citation type="journal article" date="2014" name="PLoS ONE">
        <title>De novo Genome Assembly of the Fungal Plant Pathogen Pyrenophora semeniperda.</title>
        <authorList>
            <person name="Soliai M.M."/>
            <person name="Meyer S.E."/>
            <person name="Udall J.A."/>
            <person name="Elzinga D.E."/>
            <person name="Hermansen R.A."/>
            <person name="Bodily P.M."/>
            <person name="Hart A.A."/>
            <person name="Coleman C.E."/>
        </authorList>
    </citation>
    <scope>NUCLEOTIDE SEQUENCE [LARGE SCALE GENOMIC DNA]</scope>
    <source>
        <strain evidence="3 4">CCB06</strain>
        <tissue evidence="3">Mycelium</tissue>
    </source>
</reference>
<keyword evidence="4" id="KW-1185">Reference proteome</keyword>
<feature type="transmembrane region" description="Helical" evidence="2">
    <location>
        <begin position="346"/>
        <end position="368"/>
    </location>
</feature>
<evidence type="ECO:0000256" key="2">
    <source>
        <dbReference type="SAM" id="Phobius"/>
    </source>
</evidence>
<dbReference type="Proteomes" id="UP000265663">
    <property type="component" value="Unassembled WGS sequence"/>
</dbReference>
<dbReference type="OrthoDB" id="10029326at2759"/>
<feature type="region of interest" description="Disordered" evidence="1">
    <location>
        <begin position="375"/>
        <end position="394"/>
    </location>
</feature>
<feature type="transmembrane region" description="Helical" evidence="2">
    <location>
        <begin position="254"/>
        <end position="276"/>
    </location>
</feature>
<dbReference type="EMBL" id="KE747839">
    <property type="protein sequence ID" value="RMZ73160.1"/>
    <property type="molecule type" value="Genomic_DNA"/>
</dbReference>
<name>A0A3M7MFD5_9PLEO</name>
<organism evidence="3 4">
    <name type="scientific">Pyrenophora seminiperda CCB06</name>
    <dbReference type="NCBI Taxonomy" id="1302712"/>
    <lineage>
        <taxon>Eukaryota</taxon>
        <taxon>Fungi</taxon>
        <taxon>Dikarya</taxon>
        <taxon>Ascomycota</taxon>
        <taxon>Pezizomycotina</taxon>
        <taxon>Dothideomycetes</taxon>
        <taxon>Pleosporomycetidae</taxon>
        <taxon>Pleosporales</taxon>
        <taxon>Pleosporineae</taxon>
        <taxon>Pleosporaceae</taxon>
        <taxon>Pyrenophora</taxon>
    </lineage>
</organism>
<protein>
    <submittedName>
        <fullName evidence="3">Fad binding domain-containing</fullName>
    </submittedName>
</protein>
<sequence length="394" mass="43124">MPRRSRPSTMAPSPARAGRPNNNALLLIMAVLSAIGLYCMRIGCVVHDYPIDILEGAKMGILPNTNGVRMRKEYTGIKQVDEPLGFLVTAFLYGPTKWNEPFYWQQVHFLTQLAVIIAIMNVEACRERNQGSWLKYTAMFTFVYQNIGGAVMLPIWWLLLHRLSGPKSYFGTGRTVPLQYARLILPGTILLYLLPTLAMFLPYDNLSTLESAIAFWQFSPILVNIPLWLASLFTSSPSPSSPKTKNADLLHLKMLYAFLFILSVAVHWYTIAGIANSPNPDVSGARVFVPSTYTYRKSIDWGLLFIFQCDWLVVGASCLIAAWVAVTDVQRLRKGAASGENLLEGFIVVVTVAIGGGPGAALAAVWFWRREDGGGGGGGGGEEGAVNRGMGGGV</sequence>
<evidence type="ECO:0000256" key="1">
    <source>
        <dbReference type="SAM" id="MobiDB-lite"/>
    </source>
</evidence>
<feature type="transmembrane region" description="Helical" evidence="2">
    <location>
        <begin position="180"/>
        <end position="201"/>
    </location>
</feature>